<organism evidence="2">
    <name type="scientific">Ixodes ricinus</name>
    <name type="common">Common tick</name>
    <name type="synonym">Acarus ricinus</name>
    <dbReference type="NCBI Taxonomy" id="34613"/>
    <lineage>
        <taxon>Eukaryota</taxon>
        <taxon>Metazoa</taxon>
        <taxon>Ecdysozoa</taxon>
        <taxon>Arthropoda</taxon>
        <taxon>Chelicerata</taxon>
        <taxon>Arachnida</taxon>
        <taxon>Acari</taxon>
        <taxon>Parasitiformes</taxon>
        <taxon>Ixodida</taxon>
        <taxon>Ixodoidea</taxon>
        <taxon>Ixodidae</taxon>
        <taxon>Ixodinae</taxon>
        <taxon>Ixodes</taxon>
    </lineage>
</organism>
<keyword evidence="1" id="KW-0812">Transmembrane</keyword>
<keyword evidence="1" id="KW-1133">Transmembrane helix</keyword>
<reference evidence="2" key="1">
    <citation type="submission" date="2012-12" db="EMBL/GenBank/DDBJ databases">
        <title>Identification and characterization of a phenylalanine ammonia-lyase gene family in Isatis indigotica Fort.</title>
        <authorList>
            <person name="Liu Q."/>
            <person name="Chen J."/>
            <person name="Zhou X."/>
            <person name="Di P."/>
            <person name="Xiao Y."/>
            <person name="Xuan H."/>
            <person name="Zhang L."/>
            <person name="Chen W."/>
        </authorList>
    </citation>
    <scope>NUCLEOTIDE SEQUENCE</scope>
    <source>
        <tissue evidence="2">Salivary gland</tissue>
    </source>
</reference>
<feature type="non-terminal residue" evidence="2">
    <location>
        <position position="1"/>
    </location>
</feature>
<dbReference type="AlphaFoldDB" id="A0A0K8RQQ0"/>
<dbReference type="EMBL" id="GADI01000417">
    <property type="protein sequence ID" value="JAA73391.1"/>
    <property type="molecule type" value="mRNA"/>
</dbReference>
<proteinExistence type="evidence at transcript level"/>
<protein>
    <submittedName>
        <fullName evidence="2">Putative ixostatin</fullName>
    </submittedName>
</protein>
<sequence length="126" mass="13477">GCILFTGTKIVTGIFLLFAVVPLICIAEGKVKSPKCGPVTPNSFPPDSCQQSLIVKLGTYCSLIYPGSDGSWIGVTSGEDCGMCCINKNRRGTLSYFTTMIPNRFPCGNGKKCINGTCKLYPPIKN</sequence>
<feature type="transmembrane region" description="Helical" evidence="1">
    <location>
        <begin position="6"/>
        <end position="27"/>
    </location>
</feature>
<keyword evidence="1" id="KW-0472">Membrane</keyword>
<accession>A0A0K8RQQ0</accession>
<evidence type="ECO:0000256" key="1">
    <source>
        <dbReference type="SAM" id="Phobius"/>
    </source>
</evidence>
<evidence type="ECO:0000313" key="2">
    <source>
        <dbReference type="EMBL" id="JAA73391.1"/>
    </source>
</evidence>
<name>A0A0K8RQQ0_IXORI</name>